<keyword evidence="2" id="KW-1185">Reference proteome</keyword>
<dbReference type="Proteomes" id="UP000274429">
    <property type="component" value="Unassembled WGS sequence"/>
</dbReference>
<dbReference type="AlphaFoldDB" id="A0A0R3XCR6"/>
<dbReference type="EMBL" id="UYWX01023644">
    <property type="protein sequence ID" value="VDM36306.1"/>
    <property type="molecule type" value="Genomic_DNA"/>
</dbReference>
<evidence type="ECO:0000313" key="1">
    <source>
        <dbReference type="EMBL" id="VDM36306.1"/>
    </source>
</evidence>
<reference evidence="3" key="1">
    <citation type="submission" date="2017-02" db="UniProtKB">
        <authorList>
            <consortium name="WormBaseParasite"/>
        </authorList>
    </citation>
    <scope>IDENTIFICATION</scope>
</reference>
<proteinExistence type="predicted"/>
<name>A0A0R3XCR6_HYDTA</name>
<organism evidence="3">
    <name type="scientific">Hydatigena taeniaeformis</name>
    <name type="common">Feline tapeworm</name>
    <name type="synonym">Taenia taeniaeformis</name>
    <dbReference type="NCBI Taxonomy" id="6205"/>
    <lineage>
        <taxon>Eukaryota</taxon>
        <taxon>Metazoa</taxon>
        <taxon>Spiralia</taxon>
        <taxon>Lophotrochozoa</taxon>
        <taxon>Platyhelminthes</taxon>
        <taxon>Cestoda</taxon>
        <taxon>Eucestoda</taxon>
        <taxon>Cyclophyllidea</taxon>
        <taxon>Taeniidae</taxon>
        <taxon>Hydatigera</taxon>
    </lineage>
</organism>
<sequence>MGEKDKPLNFRETSARKRVHIEANVFSPRRFDGVAKNADEGGIGVDCPTLDADDCCVTVCITPLDPCLRCSLHSTSGLRVGGGCNTRDSLASEMVSGKRPGMVVDVGWDDVTTTSPVANSPLSLFSGVEN</sequence>
<protein>
    <submittedName>
        <fullName evidence="1 3">Uncharacterized protein</fullName>
    </submittedName>
</protein>
<gene>
    <name evidence="1" type="ORF">TTAC_LOCUS11326</name>
</gene>
<evidence type="ECO:0000313" key="2">
    <source>
        <dbReference type="Proteomes" id="UP000274429"/>
    </source>
</evidence>
<evidence type="ECO:0000313" key="3">
    <source>
        <dbReference type="WBParaSite" id="TTAC_0001134301-mRNA-1"/>
    </source>
</evidence>
<dbReference type="WBParaSite" id="TTAC_0001134301-mRNA-1">
    <property type="protein sequence ID" value="TTAC_0001134301-mRNA-1"/>
    <property type="gene ID" value="TTAC_0001134301"/>
</dbReference>
<reference evidence="1 2" key="2">
    <citation type="submission" date="2018-11" db="EMBL/GenBank/DDBJ databases">
        <authorList>
            <consortium name="Pathogen Informatics"/>
        </authorList>
    </citation>
    <scope>NUCLEOTIDE SEQUENCE [LARGE SCALE GENOMIC DNA]</scope>
</reference>
<accession>A0A0R3XCR6</accession>